<evidence type="ECO:0000313" key="15">
    <source>
        <dbReference type="Proteomes" id="UP000823921"/>
    </source>
</evidence>
<dbReference type="PANTHER" id="PTHR11831:SF4">
    <property type="entry name" value="SMALL RIBOSOMAL SUBUNIT PROTEIN US4M"/>
    <property type="match status" value="1"/>
</dbReference>
<evidence type="ECO:0000256" key="3">
    <source>
        <dbReference type="ARBA" id="ARBA00007465"/>
    </source>
</evidence>
<evidence type="ECO:0000256" key="10">
    <source>
        <dbReference type="HAMAP-Rule" id="MF_01306"/>
    </source>
</evidence>
<keyword evidence="4 10" id="KW-0699">rRNA-binding</keyword>
<dbReference type="GO" id="GO:0003735">
    <property type="term" value="F:structural constituent of ribosome"/>
    <property type="evidence" value="ECO:0007669"/>
    <property type="project" value="InterPro"/>
</dbReference>
<comment type="function">
    <text evidence="1 10">With S5 and S12 plays an important role in translational accuracy.</text>
</comment>
<dbReference type="InterPro" id="IPR036986">
    <property type="entry name" value="S4_RNA-bd_sf"/>
</dbReference>
<dbReference type="Pfam" id="PF00163">
    <property type="entry name" value="Ribosomal_S4"/>
    <property type="match status" value="1"/>
</dbReference>
<dbReference type="NCBIfam" id="TIGR01017">
    <property type="entry name" value="rpsD_bact"/>
    <property type="match status" value="1"/>
</dbReference>
<dbReference type="PROSITE" id="PS00632">
    <property type="entry name" value="RIBOSOMAL_S4"/>
    <property type="match status" value="1"/>
</dbReference>
<dbReference type="NCBIfam" id="NF003717">
    <property type="entry name" value="PRK05327.1"/>
    <property type="match status" value="1"/>
</dbReference>
<dbReference type="AlphaFoldDB" id="A0A9D2ML68"/>
<dbReference type="GO" id="GO:0019843">
    <property type="term" value="F:rRNA binding"/>
    <property type="evidence" value="ECO:0007669"/>
    <property type="project" value="UniProtKB-UniRule"/>
</dbReference>
<keyword evidence="5 10" id="KW-0694">RNA-binding</keyword>
<proteinExistence type="inferred from homology"/>
<accession>A0A9D2ML68</accession>
<evidence type="ECO:0000256" key="8">
    <source>
        <dbReference type="ARBA" id="ARBA00025813"/>
    </source>
</evidence>
<evidence type="ECO:0000256" key="5">
    <source>
        <dbReference type="ARBA" id="ARBA00022884"/>
    </source>
</evidence>
<evidence type="ECO:0000259" key="12">
    <source>
        <dbReference type="SMART" id="SM00363"/>
    </source>
</evidence>
<dbReference type="SMART" id="SM00363">
    <property type="entry name" value="S4"/>
    <property type="match status" value="1"/>
</dbReference>
<dbReference type="GO" id="GO:0015935">
    <property type="term" value="C:small ribosomal subunit"/>
    <property type="evidence" value="ECO:0007669"/>
    <property type="project" value="InterPro"/>
</dbReference>
<feature type="domain" description="RNA-binding S4" evidence="12">
    <location>
        <begin position="99"/>
        <end position="163"/>
    </location>
</feature>
<dbReference type="Pfam" id="PF01479">
    <property type="entry name" value="S4"/>
    <property type="match status" value="1"/>
</dbReference>
<comment type="similarity">
    <text evidence="3 10 11">Belongs to the universal ribosomal protein uS4 family.</text>
</comment>
<dbReference type="CDD" id="cd00165">
    <property type="entry name" value="S4"/>
    <property type="match status" value="1"/>
</dbReference>
<protein>
    <recommendedName>
        <fullName evidence="9 10">Small ribosomal subunit protein uS4</fullName>
    </recommendedName>
</protein>
<dbReference type="InterPro" id="IPR022801">
    <property type="entry name" value="Ribosomal_uS4"/>
</dbReference>
<comment type="caution">
    <text evidence="14">The sequence shown here is derived from an EMBL/GenBank/DDBJ whole genome shotgun (WGS) entry which is preliminary data.</text>
</comment>
<evidence type="ECO:0000313" key="14">
    <source>
        <dbReference type="EMBL" id="HJB79711.1"/>
    </source>
</evidence>
<dbReference type="InterPro" id="IPR005709">
    <property type="entry name" value="Ribosomal_uS4_bac-type"/>
</dbReference>
<evidence type="ECO:0000256" key="6">
    <source>
        <dbReference type="ARBA" id="ARBA00022980"/>
    </source>
</evidence>
<dbReference type="SMART" id="SM01390">
    <property type="entry name" value="Ribosomal_S4"/>
    <property type="match status" value="1"/>
</dbReference>
<evidence type="ECO:0000259" key="13">
    <source>
        <dbReference type="SMART" id="SM01390"/>
    </source>
</evidence>
<reference evidence="14" key="1">
    <citation type="journal article" date="2021" name="PeerJ">
        <title>Extensive microbial diversity within the chicken gut microbiome revealed by metagenomics and culture.</title>
        <authorList>
            <person name="Gilroy R."/>
            <person name="Ravi A."/>
            <person name="Getino M."/>
            <person name="Pursley I."/>
            <person name="Horton D.L."/>
            <person name="Alikhan N.F."/>
            <person name="Baker D."/>
            <person name="Gharbi K."/>
            <person name="Hall N."/>
            <person name="Watson M."/>
            <person name="Adriaenssens E.M."/>
            <person name="Foster-Nyarko E."/>
            <person name="Jarju S."/>
            <person name="Secka A."/>
            <person name="Antonio M."/>
            <person name="Oren A."/>
            <person name="Chaudhuri R.R."/>
            <person name="La Ragione R."/>
            <person name="Hildebrand F."/>
            <person name="Pallen M.J."/>
        </authorList>
    </citation>
    <scope>NUCLEOTIDE SEQUENCE</scope>
    <source>
        <strain evidence="14">CHK192-8294</strain>
    </source>
</reference>
<evidence type="ECO:0000256" key="4">
    <source>
        <dbReference type="ARBA" id="ARBA00022730"/>
    </source>
</evidence>
<dbReference type="EMBL" id="DWXO01000021">
    <property type="protein sequence ID" value="HJB79711.1"/>
    <property type="molecule type" value="Genomic_DNA"/>
</dbReference>
<dbReference type="GO" id="GO:0006412">
    <property type="term" value="P:translation"/>
    <property type="evidence" value="ECO:0007669"/>
    <property type="project" value="UniProtKB-UniRule"/>
</dbReference>
<gene>
    <name evidence="10 14" type="primary">rpsD</name>
    <name evidence="14" type="ORF">H9712_01880</name>
</gene>
<dbReference type="PROSITE" id="PS50889">
    <property type="entry name" value="S4"/>
    <property type="match status" value="1"/>
</dbReference>
<dbReference type="Gene3D" id="3.10.290.10">
    <property type="entry name" value="RNA-binding S4 domain"/>
    <property type="match status" value="1"/>
</dbReference>
<dbReference type="InterPro" id="IPR001912">
    <property type="entry name" value="Ribosomal_uS4_N"/>
</dbReference>
<comment type="subunit">
    <text evidence="8 10">Part of the 30S ribosomal subunit. Contacts protein S5. The interaction surface between S4 and S5 is involved in control of translational fidelity.</text>
</comment>
<evidence type="ECO:0000256" key="1">
    <source>
        <dbReference type="ARBA" id="ARBA00003004"/>
    </source>
</evidence>
<evidence type="ECO:0000256" key="9">
    <source>
        <dbReference type="ARBA" id="ARBA00035254"/>
    </source>
</evidence>
<dbReference type="PANTHER" id="PTHR11831">
    <property type="entry name" value="30S 40S RIBOSOMAL PROTEIN"/>
    <property type="match status" value="1"/>
</dbReference>
<feature type="domain" description="Small ribosomal subunit protein uS4 N-terminal" evidence="13">
    <location>
        <begin position="3"/>
        <end position="98"/>
    </location>
</feature>
<dbReference type="InterPro" id="IPR002942">
    <property type="entry name" value="S4_RNA-bd"/>
</dbReference>
<sequence length="209" mass="24077">MARYTGAVCRQCRREGQKLFLKGDRCYTDKCAMERRPFAPGMHNQGRTKKLSEYGMQLREKQKARRYYGVLESQFHKYYEMAAARKGVTGDNLLSILETRLDNVIYRLGFAMSRPEARQLVRHGHFTINGHRVDIPSYLVKPGEVIALKETSRSKEKFKASLEANGSRPAPKWLDFDQNNLVAKVVALPAREDVDLPIEEHLIVELYSK</sequence>
<dbReference type="GO" id="GO:0042274">
    <property type="term" value="P:ribosomal small subunit biogenesis"/>
    <property type="evidence" value="ECO:0007669"/>
    <property type="project" value="TreeGrafter"/>
</dbReference>
<dbReference type="HAMAP" id="MF_01306_B">
    <property type="entry name" value="Ribosomal_uS4_B"/>
    <property type="match status" value="1"/>
</dbReference>
<organism evidence="14 15">
    <name type="scientific">Candidatus Flavonifractor intestinigallinarum</name>
    <dbReference type="NCBI Taxonomy" id="2838586"/>
    <lineage>
        <taxon>Bacteria</taxon>
        <taxon>Bacillati</taxon>
        <taxon>Bacillota</taxon>
        <taxon>Clostridia</taxon>
        <taxon>Eubacteriales</taxon>
        <taxon>Oscillospiraceae</taxon>
        <taxon>Flavonifractor</taxon>
    </lineage>
</organism>
<dbReference type="SUPFAM" id="SSF55174">
    <property type="entry name" value="Alpha-L RNA-binding motif"/>
    <property type="match status" value="1"/>
</dbReference>
<dbReference type="FunFam" id="1.10.1050.10:FF:000001">
    <property type="entry name" value="30S ribosomal protein S4"/>
    <property type="match status" value="1"/>
</dbReference>
<name>A0A9D2ML68_9FIRM</name>
<dbReference type="FunFam" id="3.10.290.10:FF:000001">
    <property type="entry name" value="30S ribosomal protein S4"/>
    <property type="match status" value="1"/>
</dbReference>
<keyword evidence="6 10" id="KW-0689">Ribosomal protein</keyword>
<reference evidence="14" key="2">
    <citation type="submission" date="2021-04" db="EMBL/GenBank/DDBJ databases">
        <authorList>
            <person name="Gilroy R."/>
        </authorList>
    </citation>
    <scope>NUCLEOTIDE SEQUENCE</scope>
    <source>
        <strain evidence="14">CHK192-8294</strain>
    </source>
</reference>
<evidence type="ECO:0000256" key="7">
    <source>
        <dbReference type="ARBA" id="ARBA00023274"/>
    </source>
</evidence>
<evidence type="ECO:0000256" key="11">
    <source>
        <dbReference type="RuleBase" id="RU003699"/>
    </source>
</evidence>
<dbReference type="InterPro" id="IPR018079">
    <property type="entry name" value="Ribosomal_uS4_CS"/>
</dbReference>
<dbReference type="Gene3D" id="1.10.1050.10">
    <property type="entry name" value="Ribosomal Protein S4 Delta 41, Chain A, domain 1"/>
    <property type="match status" value="1"/>
</dbReference>
<evidence type="ECO:0000256" key="2">
    <source>
        <dbReference type="ARBA" id="ARBA00003866"/>
    </source>
</evidence>
<keyword evidence="7 10" id="KW-0687">Ribonucleoprotein</keyword>
<comment type="function">
    <text evidence="2 10">One of the primary rRNA binding proteins, it binds directly to 16S rRNA where it nucleates assembly of the body of the 30S subunit.</text>
</comment>
<dbReference type="Proteomes" id="UP000823921">
    <property type="component" value="Unassembled WGS sequence"/>
</dbReference>